<evidence type="ECO:0008006" key="10">
    <source>
        <dbReference type="Google" id="ProtNLM"/>
    </source>
</evidence>
<dbReference type="EMBL" id="BTSX01000002">
    <property type="protein sequence ID" value="GMS83091.1"/>
    <property type="molecule type" value="Genomic_DNA"/>
</dbReference>
<evidence type="ECO:0000256" key="1">
    <source>
        <dbReference type="ARBA" id="ARBA00004141"/>
    </source>
</evidence>
<organism evidence="8 9">
    <name type="scientific">Pristionchus entomophagus</name>
    <dbReference type="NCBI Taxonomy" id="358040"/>
    <lineage>
        <taxon>Eukaryota</taxon>
        <taxon>Metazoa</taxon>
        <taxon>Ecdysozoa</taxon>
        <taxon>Nematoda</taxon>
        <taxon>Chromadorea</taxon>
        <taxon>Rhabditida</taxon>
        <taxon>Rhabditina</taxon>
        <taxon>Diplogasteromorpha</taxon>
        <taxon>Diplogasteroidea</taxon>
        <taxon>Neodiplogasteridae</taxon>
        <taxon>Pristionchus</taxon>
    </lineage>
</organism>
<reference evidence="8" key="1">
    <citation type="submission" date="2023-10" db="EMBL/GenBank/DDBJ databases">
        <title>Genome assembly of Pristionchus species.</title>
        <authorList>
            <person name="Yoshida K."/>
            <person name="Sommer R.J."/>
        </authorList>
    </citation>
    <scope>NUCLEOTIDE SEQUENCE</scope>
    <source>
        <strain evidence="8">RS0144</strain>
    </source>
</reference>
<sequence>VLLISSYDIFGGKSLLPLKQEEFATTDSQTASLKTSQAVSHAIAFTGMWLFGDFLPKKIAFLASMVLWILLSLSATLVTSHQFWLYVVLHALASVSAEVFRILVNVLQAEHFKGKYLTGAITAGYLGNVVAVQASSTINSIFVSNHGNWRWGALIGPVLSIPVLILSAIFLRSKARESLPKPVEIFRNALGVLRIPTFLLISFSQCFTMFYSLPLSFWMSTLTLLTFENFPSAFLGVSYPVVSSLTTSMSVVGMAIGAFLLPYAAQSLESGSGMFSCLPATPLAFAIFYAFSSALETLSYITQLIMMTTSLPLFAAGFFMDGLAGSGIQLFNLQITLIVAPSNKCASALSLLRLMTAIGDLPSAQIIAAISDYFRGDSTDPVDRLNGLRKAFLYTWFMPVVSTIMCFVVLRFYKRDVEKAREIDQIDDEEKTPLLTEKSSVQNFS</sequence>
<dbReference type="AlphaFoldDB" id="A0AAV5SU74"/>
<dbReference type="InterPro" id="IPR036259">
    <property type="entry name" value="MFS_trans_sf"/>
</dbReference>
<dbReference type="InterPro" id="IPR044770">
    <property type="entry name" value="MFS_spinster-like"/>
</dbReference>
<dbReference type="GO" id="GO:0016020">
    <property type="term" value="C:membrane"/>
    <property type="evidence" value="ECO:0007669"/>
    <property type="project" value="UniProtKB-SubCell"/>
</dbReference>
<feature type="transmembrane region" description="Helical" evidence="7">
    <location>
        <begin position="273"/>
        <end position="291"/>
    </location>
</feature>
<dbReference type="SUPFAM" id="SSF103473">
    <property type="entry name" value="MFS general substrate transporter"/>
    <property type="match status" value="1"/>
</dbReference>
<evidence type="ECO:0000313" key="9">
    <source>
        <dbReference type="Proteomes" id="UP001432027"/>
    </source>
</evidence>
<feature type="transmembrane region" description="Helical" evidence="7">
    <location>
        <begin position="391"/>
        <end position="413"/>
    </location>
</feature>
<proteinExistence type="inferred from homology"/>
<feature type="transmembrane region" description="Helical" evidence="7">
    <location>
        <begin position="83"/>
        <end position="104"/>
    </location>
</feature>
<comment type="subcellular location">
    <subcellularLocation>
        <location evidence="1">Membrane</location>
        <topology evidence="1">Multi-pass membrane protein</topology>
    </subcellularLocation>
</comment>
<keyword evidence="2" id="KW-0813">Transport</keyword>
<comment type="caution">
    <text evidence="8">The sequence shown here is derived from an EMBL/GenBank/DDBJ whole genome shotgun (WGS) entry which is preliminary data.</text>
</comment>
<dbReference type="PANTHER" id="PTHR23505:SF79">
    <property type="entry name" value="PROTEIN SPINSTER"/>
    <property type="match status" value="1"/>
</dbReference>
<feature type="transmembrane region" description="Helical" evidence="7">
    <location>
        <begin position="59"/>
        <end position="77"/>
    </location>
</feature>
<evidence type="ECO:0000256" key="6">
    <source>
        <dbReference type="ARBA" id="ARBA00024338"/>
    </source>
</evidence>
<evidence type="ECO:0000313" key="8">
    <source>
        <dbReference type="EMBL" id="GMS83091.1"/>
    </source>
</evidence>
<feature type="transmembrane region" description="Helical" evidence="7">
    <location>
        <begin position="192"/>
        <end position="213"/>
    </location>
</feature>
<dbReference type="PANTHER" id="PTHR23505">
    <property type="entry name" value="SPINSTER"/>
    <property type="match status" value="1"/>
</dbReference>
<evidence type="ECO:0000256" key="3">
    <source>
        <dbReference type="ARBA" id="ARBA00022692"/>
    </source>
</evidence>
<dbReference type="Pfam" id="PF07690">
    <property type="entry name" value="MFS_1"/>
    <property type="match status" value="1"/>
</dbReference>
<dbReference type="GO" id="GO:0022857">
    <property type="term" value="F:transmembrane transporter activity"/>
    <property type="evidence" value="ECO:0007669"/>
    <property type="project" value="InterPro"/>
</dbReference>
<keyword evidence="4 7" id="KW-1133">Transmembrane helix</keyword>
<feature type="transmembrane region" description="Helical" evidence="7">
    <location>
        <begin position="149"/>
        <end position="171"/>
    </location>
</feature>
<feature type="transmembrane region" description="Helical" evidence="7">
    <location>
        <begin position="233"/>
        <end position="261"/>
    </location>
</feature>
<dbReference type="Proteomes" id="UP001432027">
    <property type="component" value="Unassembled WGS sequence"/>
</dbReference>
<evidence type="ECO:0000256" key="7">
    <source>
        <dbReference type="SAM" id="Phobius"/>
    </source>
</evidence>
<feature type="non-terminal residue" evidence="8">
    <location>
        <position position="1"/>
    </location>
</feature>
<keyword evidence="9" id="KW-1185">Reference proteome</keyword>
<gene>
    <name evidence="8" type="ORF">PENTCL1PPCAC_5266</name>
</gene>
<dbReference type="InterPro" id="IPR011701">
    <property type="entry name" value="MFS"/>
</dbReference>
<feature type="transmembrane region" description="Helical" evidence="7">
    <location>
        <begin position="116"/>
        <end position="143"/>
    </location>
</feature>
<keyword evidence="3 7" id="KW-0812">Transmembrane</keyword>
<evidence type="ECO:0000256" key="4">
    <source>
        <dbReference type="ARBA" id="ARBA00022989"/>
    </source>
</evidence>
<protein>
    <recommendedName>
        <fullName evidence="10">Membrane transporter</fullName>
    </recommendedName>
</protein>
<accession>A0AAV5SU74</accession>
<keyword evidence="5 7" id="KW-0472">Membrane</keyword>
<comment type="similarity">
    <text evidence="6">Belongs to the major facilitator superfamily. Spinster (TC 2.A.1.49) family.</text>
</comment>
<evidence type="ECO:0000256" key="5">
    <source>
        <dbReference type="ARBA" id="ARBA00023136"/>
    </source>
</evidence>
<evidence type="ECO:0000256" key="2">
    <source>
        <dbReference type="ARBA" id="ARBA00022448"/>
    </source>
</evidence>
<name>A0AAV5SU74_9BILA</name>
<dbReference type="Gene3D" id="1.20.1250.20">
    <property type="entry name" value="MFS general substrate transporter like domains"/>
    <property type="match status" value="1"/>
</dbReference>